<comment type="caution">
    <text evidence="1">The sequence shown here is derived from an EMBL/GenBank/DDBJ whole genome shotgun (WGS) entry which is preliminary data.</text>
</comment>
<dbReference type="EMBL" id="VSRR010139370">
    <property type="protein sequence ID" value="MPD04086.1"/>
    <property type="molecule type" value="Genomic_DNA"/>
</dbReference>
<dbReference type="AlphaFoldDB" id="A0A5B7KB89"/>
<evidence type="ECO:0000313" key="2">
    <source>
        <dbReference type="Proteomes" id="UP000324222"/>
    </source>
</evidence>
<sequence length="66" mass="7434">MTWEECGEQDILEEKIGRETAVTRLAVAKVEELGDRTEMGKDLGGIGLCRTQDDVVERRVCVILLR</sequence>
<keyword evidence="2" id="KW-1185">Reference proteome</keyword>
<organism evidence="1 2">
    <name type="scientific">Portunus trituberculatus</name>
    <name type="common">Swimming crab</name>
    <name type="synonym">Neptunus trituberculatus</name>
    <dbReference type="NCBI Taxonomy" id="210409"/>
    <lineage>
        <taxon>Eukaryota</taxon>
        <taxon>Metazoa</taxon>
        <taxon>Ecdysozoa</taxon>
        <taxon>Arthropoda</taxon>
        <taxon>Crustacea</taxon>
        <taxon>Multicrustacea</taxon>
        <taxon>Malacostraca</taxon>
        <taxon>Eumalacostraca</taxon>
        <taxon>Eucarida</taxon>
        <taxon>Decapoda</taxon>
        <taxon>Pleocyemata</taxon>
        <taxon>Brachyura</taxon>
        <taxon>Eubrachyura</taxon>
        <taxon>Portunoidea</taxon>
        <taxon>Portunidae</taxon>
        <taxon>Portuninae</taxon>
        <taxon>Portunus</taxon>
    </lineage>
</organism>
<dbReference type="Proteomes" id="UP000324222">
    <property type="component" value="Unassembled WGS sequence"/>
</dbReference>
<name>A0A5B7KB89_PORTR</name>
<reference evidence="1 2" key="1">
    <citation type="submission" date="2019-05" db="EMBL/GenBank/DDBJ databases">
        <title>Another draft genome of Portunus trituberculatus and its Hox gene families provides insights of decapod evolution.</title>
        <authorList>
            <person name="Jeong J.-H."/>
            <person name="Song I."/>
            <person name="Kim S."/>
            <person name="Choi T."/>
            <person name="Kim D."/>
            <person name="Ryu S."/>
            <person name="Kim W."/>
        </authorList>
    </citation>
    <scope>NUCLEOTIDE SEQUENCE [LARGE SCALE GENOMIC DNA]</scope>
    <source>
        <tissue evidence="1">Muscle</tissue>
    </source>
</reference>
<gene>
    <name evidence="1" type="ORF">E2C01_099757</name>
</gene>
<proteinExistence type="predicted"/>
<accession>A0A5B7KB89</accession>
<protein>
    <submittedName>
        <fullName evidence="1">Uncharacterized protein</fullName>
    </submittedName>
</protein>
<evidence type="ECO:0000313" key="1">
    <source>
        <dbReference type="EMBL" id="MPD04086.1"/>
    </source>
</evidence>